<dbReference type="EMBL" id="SNXR01000014">
    <property type="protein sequence ID" value="TDP58608.1"/>
    <property type="molecule type" value="Genomic_DNA"/>
</dbReference>
<feature type="active site" description="Nucleophile" evidence="2">
    <location>
        <position position="128"/>
    </location>
</feature>
<gene>
    <name evidence="4" type="ORF">BC748_1831</name>
</gene>
<name>A0A4R6Q7W1_9FLAO</name>
<dbReference type="InterPro" id="IPR000073">
    <property type="entry name" value="AB_hydrolase_1"/>
</dbReference>
<evidence type="ECO:0000256" key="2">
    <source>
        <dbReference type="PIRSR" id="PIRSR000443-1"/>
    </source>
</evidence>
<dbReference type="GO" id="GO:0004414">
    <property type="term" value="F:homoserine O-acetyltransferase activity"/>
    <property type="evidence" value="ECO:0007669"/>
    <property type="project" value="TreeGrafter"/>
</dbReference>
<dbReference type="GO" id="GO:0009092">
    <property type="term" value="P:homoserine metabolic process"/>
    <property type="evidence" value="ECO:0007669"/>
    <property type="project" value="TreeGrafter"/>
</dbReference>
<feature type="active site" evidence="2">
    <location>
        <position position="269"/>
    </location>
</feature>
<dbReference type="InterPro" id="IPR008220">
    <property type="entry name" value="HAT_MetX-like"/>
</dbReference>
<evidence type="ECO:0000313" key="5">
    <source>
        <dbReference type="Proteomes" id="UP000295260"/>
    </source>
</evidence>
<dbReference type="PANTHER" id="PTHR32268:SF11">
    <property type="entry name" value="HOMOSERINE O-ACETYLTRANSFERASE"/>
    <property type="match status" value="1"/>
</dbReference>
<keyword evidence="1 4" id="KW-0808">Transferase</keyword>
<accession>A0A4R6Q7W1</accession>
<feature type="domain" description="AB hydrolase-1" evidence="3">
    <location>
        <begin position="38"/>
        <end position="159"/>
    </location>
</feature>
<protein>
    <submittedName>
        <fullName evidence="4">Homoserine O-acetyltransferase</fullName>
    </submittedName>
</protein>
<reference evidence="4 5" key="1">
    <citation type="submission" date="2019-03" db="EMBL/GenBank/DDBJ databases">
        <title>Genomic Encyclopedia of Archaeal and Bacterial Type Strains, Phase II (KMG-II): from individual species to whole genera.</title>
        <authorList>
            <person name="Goeker M."/>
        </authorList>
    </citation>
    <scope>NUCLEOTIDE SEQUENCE [LARGE SCALE GENOMIC DNA]</scope>
    <source>
        <strain evidence="4 5">DSM 25687</strain>
    </source>
</reference>
<dbReference type="SUPFAM" id="SSF53474">
    <property type="entry name" value="alpha/beta-Hydrolases"/>
    <property type="match status" value="1"/>
</dbReference>
<evidence type="ECO:0000313" key="4">
    <source>
        <dbReference type="EMBL" id="TDP58608.1"/>
    </source>
</evidence>
<dbReference type="OrthoDB" id="9800754at2"/>
<dbReference type="Gene3D" id="3.40.50.1820">
    <property type="entry name" value="alpha/beta hydrolase"/>
    <property type="match status" value="1"/>
</dbReference>
<comment type="caution">
    <text evidence="4">The sequence shown here is derived from an EMBL/GenBank/DDBJ whole genome shotgun (WGS) entry which is preliminary data.</text>
</comment>
<dbReference type="AlphaFoldDB" id="A0A4R6Q7W1"/>
<dbReference type="PANTHER" id="PTHR32268">
    <property type="entry name" value="HOMOSERINE O-ACETYLTRANSFERASE"/>
    <property type="match status" value="1"/>
</dbReference>
<dbReference type="Proteomes" id="UP000295260">
    <property type="component" value="Unassembled WGS sequence"/>
</dbReference>
<dbReference type="Pfam" id="PF00561">
    <property type="entry name" value="Abhydrolase_1"/>
    <property type="match status" value="1"/>
</dbReference>
<dbReference type="GO" id="GO:0009086">
    <property type="term" value="P:methionine biosynthetic process"/>
    <property type="evidence" value="ECO:0007669"/>
    <property type="project" value="TreeGrafter"/>
</dbReference>
<keyword evidence="5" id="KW-1185">Reference proteome</keyword>
<evidence type="ECO:0000259" key="3">
    <source>
        <dbReference type="Pfam" id="PF00561"/>
    </source>
</evidence>
<proteinExistence type="predicted"/>
<evidence type="ECO:0000256" key="1">
    <source>
        <dbReference type="ARBA" id="ARBA00022679"/>
    </source>
</evidence>
<feature type="active site" evidence="2">
    <location>
        <position position="302"/>
    </location>
</feature>
<sequence>MKKLEKIDLFNFDLEIGKQKPYLPLFYQTFGQPIGTAPVVVVNHALTGNSNVTGENGWWNDLIGENKIIDTNHFTILAFNIPGNGYDENFGNLISDYRYFTLRDMAKIFWKGLDFLQISNVFAVIGGSLGGAIAWEMTILEPNKIQNLIPIATDWKATDWVIANVLIQDQILNNSDDPIADARLHAMLLYRTPKSINLRFQRKKTNEIFHIENWLINHGIKLKNRFRLSAYKLMNHLLKTNDITRGRKDFLSIIKEIPTNIQIVSVNTDYFFTADENRETYQNLKSVKENVFYSEINSIHGHDAFLIEFNQLAQILEPIFNKQKQQNYVNA</sequence>
<dbReference type="InterPro" id="IPR029058">
    <property type="entry name" value="AB_hydrolase_fold"/>
</dbReference>
<dbReference type="RefSeq" id="WP_133533111.1">
    <property type="nucleotide sequence ID" value="NZ_SNXR01000014.1"/>
</dbReference>
<organism evidence="4 5">
    <name type="scientific">Flavobacterium dankookense</name>
    <dbReference type="NCBI Taxonomy" id="706186"/>
    <lineage>
        <taxon>Bacteria</taxon>
        <taxon>Pseudomonadati</taxon>
        <taxon>Bacteroidota</taxon>
        <taxon>Flavobacteriia</taxon>
        <taxon>Flavobacteriales</taxon>
        <taxon>Flavobacteriaceae</taxon>
        <taxon>Flavobacterium</taxon>
    </lineage>
</organism>
<dbReference type="PIRSF" id="PIRSF000443">
    <property type="entry name" value="Homoser_Ac_trans"/>
    <property type="match status" value="1"/>
</dbReference>